<evidence type="ECO:0000313" key="1">
    <source>
        <dbReference type="EMBL" id="VFJ70744.1"/>
    </source>
</evidence>
<dbReference type="EMBL" id="CAADFL010000116">
    <property type="protein sequence ID" value="VFK09811.1"/>
    <property type="molecule type" value="Genomic_DNA"/>
</dbReference>
<proteinExistence type="predicted"/>
<name>A0A450TTR7_9GAMM</name>
<accession>A0A450TTR7</accession>
<dbReference type="EMBL" id="CAADEZ010000627">
    <property type="protein sequence ID" value="VFJ72119.1"/>
    <property type="molecule type" value="Genomic_DNA"/>
</dbReference>
<dbReference type="AlphaFoldDB" id="A0A450TTR7"/>
<evidence type="ECO:0000313" key="3">
    <source>
        <dbReference type="EMBL" id="VFK09811.1"/>
    </source>
</evidence>
<evidence type="ECO:0000313" key="2">
    <source>
        <dbReference type="EMBL" id="VFJ72119.1"/>
    </source>
</evidence>
<organism evidence="2">
    <name type="scientific">Candidatus Kentrum sp. FM</name>
    <dbReference type="NCBI Taxonomy" id="2126340"/>
    <lineage>
        <taxon>Bacteria</taxon>
        <taxon>Pseudomonadati</taxon>
        <taxon>Pseudomonadota</taxon>
        <taxon>Gammaproteobacteria</taxon>
        <taxon>Candidatus Kentrum</taxon>
    </lineage>
</organism>
<dbReference type="EMBL" id="CAADFA010000571">
    <property type="protein sequence ID" value="VFJ70744.1"/>
    <property type="molecule type" value="Genomic_DNA"/>
</dbReference>
<reference evidence="2" key="1">
    <citation type="submission" date="2019-02" db="EMBL/GenBank/DDBJ databases">
        <authorList>
            <person name="Gruber-Vodicka R. H."/>
            <person name="Seah K. B. B."/>
        </authorList>
    </citation>
    <scope>NUCLEOTIDE SEQUENCE</scope>
    <source>
        <strain evidence="2">BECK_BZ163</strain>
        <strain evidence="3">BECK_BZ164</strain>
        <strain evidence="1">BECK_BZ165</strain>
    </source>
</reference>
<gene>
    <name evidence="2" type="ORF">BECKFM1743A_GA0114220_106273</name>
    <name evidence="3" type="ORF">BECKFM1743B_GA0114221_101163</name>
    <name evidence="1" type="ORF">BECKFM1743C_GA0114222_105713</name>
</gene>
<sequence>MRLMRVVFDTIVDPSVGLAGSDHHRNGHWLSKPEYKVLIARRIDTKNLYHKFMPYLTISQLISPYLPKS</sequence>
<protein>
    <submittedName>
        <fullName evidence="2">Uncharacterized protein</fullName>
    </submittedName>
</protein>